<keyword evidence="1" id="KW-0472">Membrane</keyword>
<evidence type="ECO:0000313" key="2">
    <source>
        <dbReference type="EMBL" id="KAE9532389.1"/>
    </source>
</evidence>
<dbReference type="EMBL" id="VYZN01000039">
    <property type="protein sequence ID" value="KAE9532389.1"/>
    <property type="molecule type" value="Genomic_DNA"/>
</dbReference>
<keyword evidence="3" id="KW-1185">Reference proteome</keyword>
<accession>A0A6G0TGT4</accession>
<proteinExistence type="predicted"/>
<comment type="caution">
    <text evidence="2">The sequence shown here is derived from an EMBL/GenBank/DDBJ whole genome shotgun (WGS) entry which is preliminary data.</text>
</comment>
<evidence type="ECO:0000313" key="3">
    <source>
        <dbReference type="Proteomes" id="UP000475862"/>
    </source>
</evidence>
<feature type="transmembrane region" description="Helical" evidence="1">
    <location>
        <begin position="143"/>
        <end position="172"/>
    </location>
</feature>
<gene>
    <name evidence="2" type="ORF">AGLY_010012</name>
</gene>
<dbReference type="AlphaFoldDB" id="A0A6G0TGT4"/>
<organism evidence="2 3">
    <name type="scientific">Aphis glycines</name>
    <name type="common">Soybean aphid</name>
    <dbReference type="NCBI Taxonomy" id="307491"/>
    <lineage>
        <taxon>Eukaryota</taxon>
        <taxon>Metazoa</taxon>
        <taxon>Ecdysozoa</taxon>
        <taxon>Arthropoda</taxon>
        <taxon>Hexapoda</taxon>
        <taxon>Insecta</taxon>
        <taxon>Pterygota</taxon>
        <taxon>Neoptera</taxon>
        <taxon>Paraneoptera</taxon>
        <taxon>Hemiptera</taxon>
        <taxon>Sternorrhyncha</taxon>
        <taxon>Aphidomorpha</taxon>
        <taxon>Aphidoidea</taxon>
        <taxon>Aphididae</taxon>
        <taxon>Aphidini</taxon>
        <taxon>Aphis</taxon>
        <taxon>Aphis</taxon>
    </lineage>
</organism>
<sequence length="213" mass="23458">MTLMLIFLAGGKHFLNLIPSCKFTSSFFIKNFSRSSLAFLAFNLCSSFSSFSLNSCLFSSSLNASINSCLFFKIGTSCAWNLDLNPLPDTLLAGRFSSGTAIEAKPLMIDLHELVFLKIHYRYITIIEININTLFPVQRQFSFLILLILVHQYLIYILSMGIGLIFLAHLVFPKNFVWLLNYSMNGGGMPGGPIPIGAAAMKPGGMAPGVKPI</sequence>
<name>A0A6G0TGT4_APHGL</name>
<keyword evidence="1" id="KW-1133">Transmembrane helix</keyword>
<evidence type="ECO:0000256" key="1">
    <source>
        <dbReference type="SAM" id="Phobius"/>
    </source>
</evidence>
<dbReference type="Proteomes" id="UP000475862">
    <property type="component" value="Unassembled WGS sequence"/>
</dbReference>
<keyword evidence="1" id="KW-0812">Transmembrane</keyword>
<reference evidence="2 3" key="1">
    <citation type="submission" date="2019-08" db="EMBL/GenBank/DDBJ databases">
        <title>The genome of the soybean aphid Biotype 1, its phylome, world population structure and adaptation to the North American continent.</title>
        <authorList>
            <person name="Giordano R."/>
            <person name="Donthu R.K."/>
            <person name="Hernandez A.G."/>
            <person name="Wright C.L."/>
            <person name="Zimin A.V."/>
        </authorList>
    </citation>
    <scope>NUCLEOTIDE SEQUENCE [LARGE SCALE GENOMIC DNA]</scope>
    <source>
        <tissue evidence="2">Whole aphids</tissue>
    </source>
</reference>
<protein>
    <submittedName>
        <fullName evidence="2">Uncharacterized protein</fullName>
    </submittedName>
</protein>